<sequence length="337" mass="37135">MESIKYDRPDASNTSESGVRGNYVELQNHPLNHPYHAYEPTTIEPCAVRQDGYIMPVHMLNCGHLVGVDNPLIGTSDNRCGLNCLHVAHWIKQHTINAAVEKTDLRTGTSHGQAPTSSPPLQITNHPVLPAITQHQSQDNIYCEICYGLPASSYFVVPRDVRRALAFTRPVIEHFTGLTNEQIVNKLCKPFYNPNQLGYDWKLTHILRCGHQVWAEPARPCAANCSDNPECESRIFPGNNKQGDIIFCHECVYRAEMVYARYAQIGRSLTRGSESQAGPQSVLVPGNAQVLQPQIGPTYGIADPSSGSYQEYPAADGSPFDLVSEVDEESSMSSSGA</sequence>
<organism evidence="2 3">
    <name type="scientific">Paraphaeosphaeria minitans</name>
    <dbReference type="NCBI Taxonomy" id="565426"/>
    <lineage>
        <taxon>Eukaryota</taxon>
        <taxon>Fungi</taxon>
        <taxon>Dikarya</taxon>
        <taxon>Ascomycota</taxon>
        <taxon>Pezizomycotina</taxon>
        <taxon>Dothideomycetes</taxon>
        <taxon>Pleosporomycetidae</taxon>
        <taxon>Pleosporales</taxon>
        <taxon>Massarineae</taxon>
        <taxon>Didymosphaeriaceae</taxon>
        <taxon>Paraphaeosphaeria</taxon>
    </lineage>
</organism>
<accession>A0A9P6G5S9</accession>
<keyword evidence="3" id="KW-1185">Reference proteome</keyword>
<comment type="caution">
    <text evidence="2">The sequence shown here is derived from an EMBL/GenBank/DDBJ whole genome shotgun (WGS) entry which is preliminary data.</text>
</comment>
<protein>
    <submittedName>
        <fullName evidence="2">Uncharacterized protein</fullName>
    </submittedName>
</protein>
<feature type="region of interest" description="Disordered" evidence="1">
    <location>
        <begin position="295"/>
        <end position="320"/>
    </location>
</feature>
<reference evidence="2" key="1">
    <citation type="journal article" date="2020" name="Mol. Plant Microbe Interact.">
        <title>Genome Sequence of the Biocontrol Agent Coniothyrium minitans strain Conio (IMI 134523).</title>
        <authorList>
            <person name="Patel D."/>
            <person name="Shittu T.A."/>
            <person name="Baroncelli R."/>
            <person name="Muthumeenakshi S."/>
            <person name="Osborne T.H."/>
            <person name="Janganan T.K."/>
            <person name="Sreenivasaprasad S."/>
        </authorList>
    </citation>
    <scope>NUCLEOTIDE SEQUENCE</scope>
    <source>
        <strain evidence="2">Conio</strain>
    </source>
</reference>
<proteinExistence type="predicted"/>
<evidence type="ECO:0000256" key="1">
    <source>
        <dbReference type="SAM" id="MobiDB-lite"/>
    </source>
</evidence>
<evidence type="ECO:0000313" key="2">
    <source>
        <dbReference type="EMBL" id="KAF9728375.1"/>
    </source>
</evidence>
<dbReference type="Proteomes" id="UP000756921">
    <property type="component" value="Unassembled WGS sequence"/>
</dbReference>
<name>A0A9P6G5S9_9PLEO</name>
<dbReference type="AlphaFoldDB" id="A0A9P6G5S9"/>
<gene>
    <name evidence="2" type="ORF">PMIN01_13656</name>
</gene>
<dbReference type="OrthoDB" id="3690919at2759"/>
<dbReference type="EMBL" id="WJXW01000021">
    <property type="protein sequence ID" value="KAF9728375.1"/>
    <property type="molecule type" value="Genomic_DNA"/>
</dbReference>
<evidence type="ECO:0000313" key="3">
    <source>
        <dbReference type="Proteomes" id="UP000756921"/>
    </source>
</evidence>